<dbReference type="FunFam" id="1.10.10.200:FF:000002">
    <property type="entry name" value="Probable transcriptional regulatory protein CLM62_37755"/>
    <property type="match status" value="1"/>
</dbReference>
<name>A0A1F8F9T1_9BACT</name>
<dbReference type="Gene3D" id="1.10.10.200">
    <property type="match status" value="1"/>
</dbReference>
<evidence type="ECO:0000259" key="4">
    <source>
        <dbReference type="Pfam" id="PF01709"/>
    </source>
</evidence>
<evidence type="ECO:0000256" key="1">
    <source>
        <dbReference type="ARBA" id="ARBA00008724"/>
    </source>
</evidence>
<evidence type="ECO:0000313" key="6">
    <source>
        <dbReference type="EMBL" id="OGN09915.1"/>
    </source>
</evidence>
<reference evidence="6 7" key="1">
    <citation type="journal article" date="2016" name="Nat. Commun.">
        <title>Thousands of microbial genomes shed light on interconnected biogeochemical processes in an aquifer system.</title>
        <authorList>
            <person name="Anantharaman K."/>
            <person name="Brown C.T."/>
            <person name="Hug L.A."/>
            <person name="Sharon I."/>
            <person name="Castelle C.J."/>
            <person name="Probst A.J."/>
            <person name="Thomas B.C."/>
            <person name="Singh A."/>
            <person name="Wilkins M.J."/>
            <person name="Karaoz U."/>
            <person name="Brodie E.L."/>
            <person name="Williams K.H."/>
            <person name="Hubbard S.S."/>
            <person name="Banfield J.F."/>
        </authorList>
    </citation>
    <scope>NUCLEOTIDE SEQUENCE [LARGE SCALE GENOMIC DNA]</scope>
</reference>
<evidence type="ECO:0000313" key="7">
    <source>
        <dbReference type="Proteomes" id="UP000177167"/>
    </source>
</evidence>
<evidence type="ECO:0000256" key="3">
    <source>
        <dbReference type="ARBA" id="ARBA00023163"/>
    </source>
</evidence>
<comment type="similarity">
    <text evidence="1">Belongs to the TACO1 family.</text>
</comment>
<dbReference type="Pfam" id="PF20772">
    <property type="entry name" value="TACO1_YebC_N"/>
    <property type="match status" value="1"/>
</dbReference>
<evidence type="ECO:0000256" key="2">
    <source>
        <dbReference type="ARBA" id="ARBA00023015"/>
    </source>
</evidence>
<dbReference type="InterPro" id="IPR029072">
    <property type="entry name" value="YebC-like"/>
</dbReference>
<sequence length="183" mass="20190">MSGHSRWSQIRRKKDITDQKRGQIFSKLSKAITLAARKGTDPKTNVALANAIEQARSMNMPNENIQRAVKKVSEKGEAQLEEFVIEAIWTGARLPSPATQAVGGQGVALRIKGVTDNKNRTISEIKKVLSDHEVKMVQPGSIGWMFNTPVQIDEQAQKKLDKLLEALGDLDDISDISSNITNN</sequence>
<dbReference type="InterPro" id="IPR048300">
    <property type="entry name" value="TACO1_YebC-like_2nd/3rd_dom"/>
</dbReference>
<dbReference type="InterPro" id="IPR026564">
    <property type="entry name" value="Transcrip_reg_TACO1-like_dom3"/>
</dbReference>
<feature type="domain" description="TACO1/YebC-like N-terminal" evidence="5">
    <location>
        <begin position="5"/>
        <end position="74"/>
    </location>
</feature>
<dbReference type="Pfam" id="PF01709">
    <property type="entry name" value="Transcrip_reg"/>
    <property type="match status" value="1"/>
</dbReference>
<dbReference type="SUPFAM" id="SSF75625">
    <property type="entry name" value="YebC-like"/>
    <property type="match status" value="1"/>
</dbReference>
<dbReference type="Gene3D" id="3.30.70.980">
    <property type="match status" value="1"/>
</dbReference>
<dbReference type="GO" id="GO:0005737">
    <property type="term" value="C:cytoplasm"/>
    <property type="evidence" value="ECO:0007669"/>
    <property type="project" value="UniProtKB-ARBA"/>
</dbReference>
<keyword evidence="2" id="KW-0805">Transcription regulation</keyword>
<dbReference type="PANTHER" id="PTHR12532:SF0">
    <property type="entry name" value="TRANSLATIONAL ACTIVATOR OF CYTOCHROME C OXIDASE 1"/>
    <property type="match status" value="1"/>
</dbReference>
<comment type="caution">
    <text evidence="6">The sequence shown here is derived from an EMBL/GenBank/DDBJ whole genome shotgun (WGS) entry which is preliminary data.</text>
</comment>
<dbReference type="PANTHER" id="PTHR12532">
    <property type="entry name" value="TRANSLATIONAL ACTIVATOR OF CYTOCHROME C OXIDASE 1"/>
    <property type="match status" value="1"/>
</dbReference>
<evidence type="ECO:0008006" key="8">
    <source>
        <dbReference type="Google" id="ProtNLM"/>
    </source>
</evidence>
<proteinExistence type="inferred from homology"/>
<feature type="domain" description="TACO1/YebC-like second and third" evidence="4">
    <location>
        <begin position="101"/>
        <end position="147"/>
    </location>
</feature>
<organism evidence="6 7">
    <name type="scientific">Candidatus Yanofskybacteria bacterium RIFCSPHIGHO2_02_FULL_41_11</name>
    <dbReference type="NCBI Taxonomy" id="1802675"/>
    <lineage>
        <taxon>Bacteria</taxon>
        <taxon>Candidatus Yanofskyibacteriota</taxon>
    </lineage>
</organism>
<dbReference type="EMBL" id="MGJP01000022">
    <property type="protein sequence ID" value="OGN09915.1"/>
    <property type="molecule type" value="Genomic_DNA"/>
</dbReference>
<dbReference type="Proteomes" id="UP000177167">
    <property type="component" value="Unassembled WGS sequence"/>
</dbReference>
<dbReference type="AlphaFoldDB" id="A0A1F8F9T1"/>
<dbReference type="InterPro" id="IPR017856">
    <property type="entry name" value="Integrase-like_N"/>
</dbReference>
<accession>A0A1F8F9T1</accession>
<keyword evidence="3" id="KW-0804">Transcription</keyword>
<dbReference type="InterPro" id="IPR002876">
    <property type="entry name" value="Transcrip_reg_TACO1-like"/>
</dbReference>
<dbReference type="InterPro" id="IPR049083">
    <property type="entry name" value="TACO1_YebC_N"/>
</dbReference>
<gene>
    <name evidence="6" type="ORF">A3J46_03375</name>
</gene>
<evidence type="ECO:0000259" key="5">
    <source>
        <dbReference type="Pfam" id="PF20772"/>
    </source>
</evidence>
<protein>
    <recommendedName>
        <fullName evidence="8">Transcriptional regulator</fullName>
    </recommendedName>
</protein>